<sequence length="126" mass="13963">MSFAGTWEVYAQENYEHFLKTVGLPDDLIKVAKDVKPTIEIQQNGDNFVVTSKTPKHSQSNSFTLGKESEITAVGGKKMKVTVNMEGGQLICKGDTFLHVQEIKGSEMVEKITVEGTTLTRKSKRV</sequence>
<evidence type="ECO:0000256" key="1">
    <source>
        <dbReference type="ARBA" id="ARBA00008390"/>
    </source>
</evidence>
<evidence type="ECO:0000313" key="4">
    <source>
        <dbReference type="Proteomes" id="UP000812440"/>
    </source>
</evidence>
<comment type="caution">
    <text evidence="3">The sequence shown here is derived from an EMBL/GenBank/DDBJ whole genome shotgun (WGS) entry which is preliminary data.</text>
</comment>
<dbReference type="PRINTS" id="PR00178">
    <property type="entry name" value="FATTYACIDBP"/>
</dbReference>
<organism evidence="3 4">
    <name type="scientific">Hymenochirus boettgeri</name>
    <name type="common">Congo dwarf clawed frog</name>
    <dbReference type="NCBI Taxonomy" id="247094"/>
    <lineage>
        <taxon>Eukaryota</taxon>
        <taxon>Metazoa</taxon>
        <taxon>Chordata</taxon>
        <taxon>Craniata</taxon>
        <taxon>Vertebrata</taxon>
        <taxon>Euteleostomi</taxon>
        <taxon>Amphibia</taxon>
        <taxon>Batrachia</taxon>
        <taxon>Anura</taxon>
        <taxon>Pipoidea</taxon>
        <taxon>Pipidae</taxon>
        <taxon>Pipinae</taxon>
        <taxon>Hymenochirus</taxon>
    </lineage>
</organism>
<comment type="similarity">
    <text evidence="1">Belongs to the calycin superfamily. Fatty-acid binding protein (FABP) family.</text>
</comment>
<dbReference type="PANTHER" id="PTHR11955">
    <property type="entry name" value="FATTY ACID BINDING PROTEIN"/>
    <property type="match status" value="1"/>
</dbReference>
<dbReference type="InterPro" id="IPR000463">
    <property type="entry name" value="Fatty_acid-bd"/>
</dbReference>
<dbReference type="Gene3D" id="2.40.128.20">
    <property type="match status" value="1"/>
</dbReference>
<dbReference type="PROSITE" id="PS00214">
    <property type="entry name" value="FABP"/>
    <property type="match status" value="1"/>
</dbReference>
<proteinExistence type="inferred from homology"/>
<dbReference type="EMBL" id="JAACNH010000002">
    <property type="protein sequence ID" value="KAG8451468.1"/>
    <property type="molecule type" value="Genomic_DNA"/>
</dbReference>
<name>A0A8T2K4R8_9PIPI</name>
<gene>
    <name evidence="3" type="ORF">GDO86_003610</name>
</gene>
<accession>A0A8T2K4R8</accession>
<feature type="domain" description="Cytosolic fatty-acid binding proteins" evidence="2">
    <location>
        <begin position="5"/>
        <end position="22"/>
    </location>
</feature>
<keyword evidence="4" id="KW-1185">Reference proteome</keyword>
<dbReference type="AlphaFoldDB" id="A0A8T2K4R8"/>
<dbReference type="Proteomes" id="UP000812440">
    <property type="component" value="Chromosome 2"/>
</dbReference>
<protein>
    <recommendedName>
        <fullName evidence="2">Cytosolic fatty-acid binding proteins domain-containing protein</fullName>
    </recommendedName>
</protein>
<dbReference type="InterPro" id="IPR012674">
    <property type="entry name" value="Calycin"/>
</dbReference>
<reference evidence="3" key="1">
    <citation type="thesis" date="2020" institute="ProQuest LLC" country="789 East Eisenhower Parkway, Ann Arbor, MI, USA">
        <title>Comparative Genomics and Chromosome Evolution.</title>
        <authorList>
            <person name="Mudd A.B."/>
        </authorList>
    </citation>
    <scope>NUCLEOTIDE SEQUENCE</scope>
    <source>
        <strain evidence="3">Female2</strain>
        <tissue evidence="3">Blood</tissue>
    </source>
</reference>
<dbReference type="GO" id="GO:0008289">
    <property type="term" value="F:lipid binding"/>
    <property type="evidence" value="ECO:0007669"/>
    <property type="project" value="InterPro"/>
</dbReference>
<evidence type="ECO:0000259" key="2">
    <source>
        <dbReference type="PROSITE" id="PS00214"/>
    </source>
</evidence>
<dbReference type="OrthoDB" id="8501868at2759"/>
<dbReference type="Pfam" id="PF14651">
    <property type="entry name" value="Lipocalin_7"/>
    <property type="match status" value="1"/>
</dbReference>
<dbReference type="SUPFAM" id="SSF50814">
    <property type="entry name" value="Lipocalins"/>
    <property type="match status" value="1"/>
</dbReference>
<dbReference type="InterPro" id="IPR031259">
    <property type="entry name" value="ILBP"/>
</dbReference>
<evidence type="ECO:0000313" key="3">
    <source>
        <dbReference type="EMBL" id="KAG8451468.1"/>
    </source>
</evidence>